<evidence type="ECO:0000313" key="1">
    <source>
        <dbReference type="EMBL" id="MDA7086370.1"/>
    </source>
</evidence>
<evidence type="ECO:0000313" key="2">
    <source>
        <dbReference type="Proteomes" id="UP001212042"/>
    </source>
</evidence>
<keyword evidence="2" id="KW-1185">Reference proteome</keyword>
<sequence length="145" mass="14945">MSKTTQPLVYSCSGCSNVAQLANTLAVRLDRAGLAEMSCIAGVGGHVPALVNKARSGRPILAIDGCPLHCVSACLAQHGIGADVHITLSSSGLRKRYRQDCSTAEADALFEDMQRIIARLGQGQADPGCAMQSPLTPGTGAPGLE</sequence>
<accession>A0ABT4XDW8</accession>
<protein>
    <submittedName>
        <fullName evidence="1">Zinc-binding protein</fullName>
    </submittedName>
</protein>
<dbReference type="RefSeq" id="WP_271347281.1">
    <property type="nucleotide sequence ID" value="NZ_JAQJZJ010000003.1"/>
</dbReference>
<organism evidence="1 2">
    <name type="scientific">Pseudomonas aestuarii</name>
    <dbReference type="NCBI Taxonomy" id="3018340"/>
    <lineage>
        <taxon>Bacteria</taxon>
        <taxon>Pseudomonadati</taxon>
        <taxon>Pseudomonadota</taxon>
        <taxon>Gammaproteobacteria</taxon>
        <taxon>Pseudomonadales</taxon>
        <taxon>Pseudomonadaceae</taxon>
        <taxon>Pseudomonas</taxon>
    </lineage>
</organism>
<comment type="caution">
    <text evidence="1">The sequence shown here is derived from an EMBL/GenBank/DDBJ whole genome shotgun (WGS) entry which is preliminary data.</text>
</comment>
<name>A0ABT4XDW8_9PSED</name>
<dbReference type="EMBL" id="JAQJZJ010000003">
    <property type="protein sequence ID" value="MDA7086370.1"/>
    <property type="molecule type" value="Genomic_DNA"/>
</dbReference>
<reference evidence="1 2" key="1">
    <citation type="submission" date="2023-01" db="EMBL/GenBank/DDBJ databases">
        <title>Pseudomonas SA3-5T sp. nov., isolated from tidal flat sediment.</title>
        <authorList>
            <person name="Kim H.S."/>
            <person name="Kim J.-S."/>
            <person name="Suh M.K."/>
            <person name="Eom M.K."/>
            <person name="Lee J.-S."/>
        </authorList>
    </citation>
    <scope>NUCLEOTIDE SEQUENCE [LARGE SCALE GENOMIC DNA]</scope>
    <source>
        <strain evidence="1 2">SA3-5</strain>
    </source>
</reference>
<dbReference type="Proteomes" id="UP001212042">
    <property type="component" value="Unassembled WGS sequence"/>
</dbReference>
<proteinExistence type="predicted"/>
<dbReference type="PIRSF" id="PIRSF037181">
    <property type="entry name" value="DGC"/>
    <property type="match status" value="1"/>
</dbReference>
<dbReference type="Pfam" id="PF08859">
    <property type="entry name" value="DGC"/>
    <property type="match status" value="1"/>
</dbReference>
<dbReference type="InterPro" id="IPR014958">
    <property type="entry name" value="DGC"/>
</dbReference>
<gene>
    <name evidence="1" type="ORF">PH586_08255</name>
</gene>